<keyword evidence="3" id="KW-0274">FAD</keyword>
<dbReference type="PROSITE" id="PS00862">
    <property type="entry name" value="OX2_COVAL_FAD"/>
    <property type="match status" value="1"/>
</dbReference>
<gene>
    <name evidence="7" type="ORF">GLAREA_11867</name>
</gene>
<dbReference type="eggNOG" id="KOG1231">
    <property type="taxonomic scope" value="Eukaryota"/>
</dbReference>
<name>S3D1X6_GLAL2</name>
<dbReference type="PANTHER" id="PTHR42973">
    <property type="entry name" value="BINDING OXIDOREDUCTASE, PUTATIVE (AFU_ORTHOLOGUE AFUA_1G17690)-RELATED"/>
    <property type="match status" value="1"/>
</dbReference>
<dbReference type="STRING" id="1116229.S3D1X6"/>
<evidence type="ECO:0000313" key="8">
    <source>
        <dbReference type="Proteomes" id="UP000016922"/>
    </source>
</evidence>
<keyword evidence="8" id="KW-1185">Reference proteome</keyword>
<dbReference type="PROSITE" id="PS51257">
    <property type="entry name" value="PROKAR_LIPOPROTEIN"/>
    <property type="match status" value="1"/>
</dbReference>
<evidence type="ECO:0000256" key="4">
    <source>
        <dbReference type="ARBA" id="ARBA00023002"/>
    </source>
</evidence>
<evidence type="ECO:0000256" key="1">
    <source>
        <dbReference type="ARBA" id="ARBA00005466"/>
    </source>
</evidence>
<feature type="signal peptide" evidence="5">
    <location>
        <begin position="1"/>
        <end position="22"/>
    </location>
</feature>
<dbReference type="OrthoDB" id="2151789at2759"/>
<organism evidence="7 8">
    <name type="scientific">Glarea lozoyensis (strain ATCC 20868 / MF5171)</name>
    <dbReference type="NCBI Taxonomy" id="1116229"/>
    <lineage>
        <taxon>Eukaryota</taxon>
        <taxon>Fungi</taxon>
        <taxon>Dikarya</taxon>
        <taxon>Ascomycota</taxon>
        <taxon>Pezizomycotina</taxon>
        <taxon>Leotiomycetes</taxon>
        <taxon>Helotiales</taxon>
        <taxon>Helotiaceae</taxon>
        <taxon>Glarea</taxon>
    </lineage>
</organism>
<keyword evidence="4" id="KW-0560">Oxidoreductase</keyword>
<dbReference type="InterPro" id="IPR050416">
    <property type="entry name" value="FAD-linked_Oxidoreductase"/>
</dbReference>
<sequence length="498" mass="52509">MISKASACVATAALLFQGLSSAAATTGGCQALAAAGLSSQIYYPADANYIAREASYWAANAPLSPLCIVQPRNTAEVQKVVKAIAGSSGNFTVRSGGHGHWRGASDIHNGVTIDLGLFTDVTVDKKTMIASIGPGPNWATVFKTLEAQGAMVAGGRDGGVGIGGFLTGGGNSYYTGMQGFGADNVVNFEVVLADGRVVNANAKTNSDLWKALKGGSGNFGIVTRFDMQAFTAVPLWGGLSAAERKYGDTIITELINFTNNNAKNPEDALIVNFTYNPGMFTEIVVAMVTVDVKGAVAPPAFEQIAKVPTVLADLTTRSMSNIATSYLLAPGSQNVWYSLTFRADRDIVSHIAALHDEMVAKLLTVLPAADFTTQCLFQPIPAYIAQDRSNAKGGNVLGLDAVKDNALLWLITAAVQTEEQLAIITPYISELSAASNAYAKAKGGAVDWVYLNYADGSQNPLASYGAKNVKFMKDVAKKYDPKAIFQNKVTGAFRLNRI</sequence>
<dbReference type="AlphaFoldDB" id="S3D1X6"/>
<dbReference type="InterPro" id="IPR016166">
    <property type="entry name" value="FAD-bd_PCMH"/>
</dbReference>
<dbReference type="RefSeq" id="XP_008080840.1">
    <property type="nucleotide sequence ID" value="XM_008082649.1"/>
</dbReference>
<dbReference type="GO" id="GO:0071949">
    <property type="term" value="F:FAD binding"/>
    <property type="evidence" value="ECO:0007669"/>
    <property type="project" value="InterPro"/>
</dbReference>
<dbReference type="GeneID" id="19470908"/>
<accession>S3D1X6</accession>
<dbReference type="GO" id="GO:0016491">
    <property type="term" value="F:oxidoreductase activity"/>
    <property type="evidence" value="ECO:0007669"/>
    <property type="project" value="UniProtKB-KW"/>
</dbReference>
<evidence type="ECO:0000256" key="2">
    <source>
        <dbReference type="ARBA" id="ARBA00022630"/>
    </source>
</evidence>
<evidence type="ECO:0000256" key="5">
    <source>
        <dbReference type="SAM" id="SignalP"/>
    </source>
</evidence>
<dbReference type="SUPFAM" id="SSF56176">
    <property type="entry name" value="FAD-binding/transporter-associated domain-like"/>
    <property type="match status" value="1"/>
</dbReference>
<dbReference type="HOGENOM" id="CLU_018354_1_1_1"/>
<dbReference type="PROSITE" id="PS51387">
    <property type="entry name" value="FAD_PCMH"/>
    <property type="match status" value="1"/>
</dbReference>
<dbReference type="PANTHER" id="PTHR42973:SF53">
    <property type="entry name" value="FAD-BINDING PCMH-TYPE DOMAIN-CONTAINING PROTEIN-RELATED"/>
    <property type="match status" value="1"/>
</dbReference>
<evidence type="ECO:0000256" key="3">
    <source>
        <dbReference type="ARBA" id="ARBA00022827"/>
    </source>
</evidence>
<dbReference type="EMBL" id="KE145360">
    <property type="protein sequence ID" value="EPE31785.1"/>
    <property type="molecule type" value="Genomic_DNA"/>
</dbReference>
<feature type="chain" id="PRO_5004519147" evidence="5">
    <location>
        <begin position="23"/>
        <end position="498"/>
    </location>
</feature>
<dbReference type="Proteomes" id="UP000016922">
    <property type="component" value="Unassembled WGS sequence"/>
</dbReference>
<dbReference type="Pfam" id="PF01565">
    <property type="entry name" value="FAD_binding_4"/>
    <property type="match status" value="1"/>
</dbReference>
<protein>
    <submittedName>
        <fullName evidence="7">FAD-binding protein</fullName>
    </submittedName>
</protein>
<evidence type="ECO:0000259" key="6">
    <source>
        <dbReference type="PROSITE" id="PS51387"/>
    </source>
</evidence>
<feature type="domain" description="FAD-binding PCMH-type" evidence="6">
    <location>
        <begin position="61"/>
        <end position="232"/>
    </location>
</feature>
<dbReference type="OMA" id="GISHYAP"/>
<dbReference type="InterPro" id="IPR016169">
    <property type="entry name" value="FAD-bd_PCMH_sub2"/>
</dbReference>
<keyword evidence="5" id="KW-0732">Signal</keyword>
<dbReference type="Gene3D" id="3.30.465.10">
    <property type="match status" value="1"/>
</dbReference>
<keyword evidence="2" id="KW-0285">Flavoprotein</keyword>
<dbReference type="InterPro" id="IPR006093">
    <property type="entry name" value="Oxy_OxRdtase_FAD_BS"/>
</dbReference>
<comment type="similarity">
    <text evidence="1">Belongs to the oxygen-dependent FAD-linked oxidoreductase family.</text>
</comment>
<reference evidence="7 8" key="1">
    <citation type="journal article" date="2013" name="BMC Genomics">
        <title>Genomics-driven discovery of the pneumocandin biosynthetic gene cluster in the fungus Glarea lozoyensis.</title>
        <authorList>
            <person name="Chen L."/>
            <person name="Yue Q."/>
            <person name="Zhang X."/>
            <person name="Xiang M."/>
            <person name="Wang C."/>
            <person name="Li S."/>
            <person name="Che Y."/>
            <person name="Ortiz-Lopez F.J."/>
            <person name="Bills G.F."/>
            <person name="Liu X."/>
            <person name="An Z."/>
        </authorList>
    </citation>
    <scope>NUCLEOTIDE SEQUENCE [LARGE SCALE GENOMIC DNA]</scope>
    <source>
        <strain evidence="8">ATCC 20868 / MF5171</strain>
    </source>
</reference>
<evidence type="ECO:0000313" key="7">
    <source>
        <dbReference type="EMBL" id="EPE31785.1"/>
    </source>
</evidence>
<proteinExistence type="inferred from homology"/>
<dbReference type="InterPro" id="IPR036318">
    <property type="entry name" value="FAD-bd_PCMH-like_sf"/>
</dbReference>
<dbReference type="KEGG" id="glz:GLAREA_11867"/>
<dbReference type="InterPro" id="IPR006094">
    <property type="entry name" value="Oxid_FAD_bind_N"/>
</dbReference>